<name>A0ABS2TI15_9ACTN</name>
<dbReference type="SUPFAM" id="SSF55785">
    <property type="entry name" value="PYP-like sensor domain (PAS domain)"/>
    <property type="match status" value="1"/>
</dbReference>
<dbReference type="Gene3D" id="3.30.450.40">
    <property type="match status" value="1"/>
</dbReference>
<reference evidence="6 7" key="1">
    <citation type="submission" date="2021-01" db="EMBL/GenBank/DDBJ databases">
        <title>Streptomyces acididurans sp. nov., isolated from a peat swamp forest soil.</title>
        <authorList>
            <person name="Chantavorakit T."/>
            <person name="Duangmal K."/>
        </authorList>
    </citation>
    <scope>NUCLEOTIDE SEQUENCE [LARGE SCALE GENOMIC DNA]</scope>
    <source>
        <strain evidence="6 7">KK5PA1</strain>
    </source>
</reference>
<dbReference type="PROSITE" id="PS50921">
    <property type="entry name" value="ANTAR"/>
    <property type="match status" value="1"/>
</dbReference>
<dbReference type="Pfam" id="PF13185">
    <property type="entry name" value="GAF_2"/>
    <property type="match status" value="1"/>
</dbReference>
<evidence type="ECO:0000256" key="2">
    <source>
        <dbReference type="ARBA" id="ARBA00023015"/>
    </source>
</evidence>
<protein>
    <submittedName>
        <fullName evidence="6">SpoIIE family protein phosphatase</fullName>
    </submittedName>
</protein>
<proteinExistence type="predicted"/>
<organism evidence="6 7">
    <name type="scientific">Actinacidiphila acididurans</name>
    <dbReference type="NCBI Taxonomy" id="2784346"/>
    <lineage>
        <taxon>Bacteria</taxon>
        <taxon>Bacillati</taxon>
        <taxon>Actinomycetota</taxon>
        <taxon>Actinomycetes</taxon>
        <taxon>Kitasatosporales</taxon>
        <taxon>Streptomycetaceae</taxon>
        <taxon>Actinacidiphila</taxon>
    </lineage>
</organism>
<dbReference type="InterPro" id="IPR052016">
    <property type="entry name" value="Bact_Sigma-Reg"/>
</dbReference>
<dbReference type="Proteomes" id="UP000749040">
    <property type="component" value="Unassembled WGS sequence"/>
</dbReference>
<dbReference type="SMART" id="SM01012">
    <property type="entry name" value="ANTAR"/>
    <property type="match status" value="1"/>
</dbReference>
<evidence type="ECO:0000256" key="4">
    <source>
        <dbReference type="SAM" id="MobiDB-lite"/>
    </source>
</evidence>
<dbReference type="EMBL" id="JADKYB010000001">
    <property type="protein sequence ID" value="MBM9502978.1"/>
    <property type="molecule type" value="Genomic_DNA"/>
</dbReference>
<evidence type="ECO:0000313" key="6">
    <source>
        <dbReference type="EMBL" id="MBM9502978.1"/>
    </source>
</evidence>
<dbReference type="InterPro" id="IPR035965">
    <property type="entry name" value="PAS-like_dom_sf"/>
</dbReference>
<sequence>MSEPATPEPATPATAGRDEPGETVHARNLGRLAATVERLQEEVRRAHATADGRALVEMAKGVLIERLQCGPAEAAQQLTVLAGAANVSELELAADIIDQAARDRLSEVARDFLARVRASDGTGDGAGDVAVARSAAGPVSVRLRTAESGALAAPDSQTVISAVFEHALTPLGAKAAAVWTPGPGSSLLLAGQAGFAAAEAEHWHHVPPGVTTPARQALDRREVVWITSLSEVGMPSIGHRRLSEGGRAAVPAEVNGRMLGVLEICWATPLPPQPPQIERQVRALGELVARTLDSRPSRGPDAGPGGSGAPEAAELIELADGLHDPALVLLPHLGPDGQLIDFRIHHVNARFTDPAGRSRDALTGSLLLETYPMAAEEGGLHEKVEHVHATGEPFRAAGMALPAVVGQVRVPAKADVSITRFGVCVLLVWRQEDDTARLTSLLKHAQRLGRIGGFEENYVTGTVAWNSQLYDLYGLAPAASPVPLEELPSRVHSDDVLDSGRFLRTLYHHRRAASGVFRLLRPDRSVRHVRIVAEPELEQDRRLVAVRGAYQDISAQHWAEVALSATRDQLAHSQEQTAAHNRLARQLQQVIMPTAYNPVDSSDLRIAVRYRPAEDEHLVGGDWYDAIVLPSDRVLVAVGDVAGHGIDAATGMVALRNALRGLAATGAGPGQILSWLNLVTYHFTEQVTATAVCGLFDPAERTFRWARAGHLPPVVVRRDHAHHAEIIKGPLLGAVQDAEYAEGQLRLEADDVLILYTDGLIERRDRSLQETLDHLLTLARKPAGTLDQRLDHLLTHSGADTDDDTCIVGIHVK</sequence>
<dbReference type="InterPro" id="IPR036388">
    <property type="entry name" value="WH-like_DNA-bd_sf"/>
</dbReference>
<dbReference type="Pfam" id="PF07228">
    <property type="entry name" value="SpoIIE"/>
    <property type="match status" value="1"/>
</dbReference>
<dbReference type="Gene3D" id="3.60.40.10">
    <property type="entry name" value="PPM-type phosphatase domain"/>
    <property type="match status" value="1"/>
</dbReference>
<dbReference type="InterPro" id="IPR029016">
    <property type="entry name" value="GAF-like_dom_sf"/>
</dbReference>
<dbReference type="Pfam" id="PF03861">
    <property type="entry name" value="ANTAR"/>
    <property type="match status" value="1"/>
</dbReference>
<dbReference type="Gene3D" id="1.10.10.10">
    <property type="entry name" value="Winged helix-like DNA-binding domain superfamily/Winged helix DNA-binding domain"/>
    <property type="match status" value="1"/>
</dbReference>
<dbReference type="InterPro" id="IPR003018">
    <property type="entry name" value="GAF"/>
</dbReference>
<accession>A0ABS2TI15</accession>
<keyword evidence="2" id="KW-0805">Transcription regulation</keyword>
<dbReference type="PANTHER" id="PTHR43156">
    <property type="entry name" value="STAGE II SPORULATION PROTEIN E-RELATED"/>
    <property type="match status" value="1"/>
</dbReference>
<dbReference type="InterPro" id="IPR005561">
    <property type="entry name" value="ANTAR"/>
</dbReference>
<dbReference type="InterPro" id="IPR036457">
    <property type="entry name" value="PPM-type-like_dom_sf"/>
</dbReference>
<dbReference type="RefSeq" id="WP_205354876.1">
    <property type="nucleotide sequence ID" value="NZ_JADKYB010000001.1"/>
</dbReference>
<evidence type="ECO:0000259" key="5">
    <source>
        <dbReference type="PROSITE" id="PS50921"/>
    </source>
</evidence>
<dbReference type="Gene3D" id="3.30.450.20">
    <property type="entry name" value="PAS domain"/>
    <property type="match status" value="1"/>
</dbReference>
<feature type="domain" description="ANTAR" evidence="5">
    <location>
        <begin position="36"/>
        <end position="97"/>
    </location>
</feature>
<feature type="compositionally biased region" description="Pro residues" evidence="4">
    <location>
        <begin position="1"/>
        <end position="10"/>
    </location>
</feature>
<dbReference type="SMART" id="SM00331">
    <property type="entry name" value="PP2C_SIG"/>
    <property type="match status" value="1"/>
</dbReference>
<keyword evidence="7" id="KW-1185">Reference proteome</keyword>
<evidence type="ECO:0000313" key="7">
    <source>
        <dbReference type="Proteomes" id="UP000749040"/>
    </source>
</evidence>
<keyword evidence="3" id="KW-0804">Transcription</keyword>
<dbReference type="SUPFAM" id="SSF55781">
    <property type="entry name" value="GAF domain-like"/>
    <property type="match status" value="1"/>
</dbReference>
<keyword evidence="1" id="KW-0378">Hydrolase</keyword>
<dbReference type="InterPro" id="IPR001932">
    <property type="entry name" value="PPM-type_phosphatase-like_dom"/>
</dbReference>
<dbReference type="SUPFAM" id="SSF81606">
    <property type="entry name" value="PP2C-like"/>
    <property type="match status" value="1"/>
</dbReference>
<comment type="caution">
    <text evidence="6">The sequence shown here is derived from an EMBL/GenBank/DDBJ whole genome shotgun (WGS) entry which is preliminary data.</text>
</comment>
<gene>
    <name evidence="6" type="ORF">ITX44_00165</name>
</gene>
<evidence type="ECO:0000256" key="3">
    <source>
        <dbReference type="ARBA" id="ARBA00023163"/>
    </source>
</evidence>
<dbReference type="PANTHER" id="PTHR43156:SF2">
    <property type="entry name" value="STAGE II SPORULATION PROTEIN E"/>
    <property type="match status" value="1"/>
</dbReference>
<feature type="region of interest" description="Disordered" evidence="4">
    <location>
        <begin position="1"/>
        <end position="22"/>
    </location>
</feature>
<evidence type="ECO:0000256" key="1">
    <source>
        <dbReference type="ARBA" id="ARBA00022801"/>
    </source>
</evidence>